<comment type="caution">
    <text evidence="3">The sequence shown here is derived from an EMBL/GenBank/DDBJ whole genome shotgun (WGS) entry which is preliminary data.</text>
</comment>
<feature type="region of interest" description="Disordered" evidence="1">
    <location>
        <begin position="1"/>
        <end position="24"/>
    </location>
</feature>
<keyword evidence="4" id="KW-1185">Reference proteome</keyword>
<keyword evidence="2" id="KW-0472">Membrane</keyword>
<feature type="transmembrane region" description="Helical" evidence="2">
    <location>
        <begin position="27"/>
        <end position="47"/>
    </location>
</feature>
<feature type="compositionally biased region" description="Low complexity" evidence="1">
    <location>
        <begin position="47"/>
        <end position="60"/>
    </location>
</feature>
<proteinExistence type="predicted"/>
<dbReference type="Proteomes" id="UP000301309">
    <property type="component" value="Unassembled WGS sequence"/>
</dbReference>
<organism evidence="3 4">
    <name type="scientific">Streptomyces violaceusniger</name>
    <dbReference type="NCBI Taxonomy" id="68280"/>
    <lineage>
        <taxon>Bacteria</taxon>
        <taxon>Bacillati</taxon>
        <taxon>Actinomycetota</taxon>
        <taxon>Actinomycetes</taxon>
        <taxon>Kitasatosporales</taxon>
        <taxon>Streptomycetaceae</taxon>
        <taxon>Streptomyces</taxon>
        <taxon>Streptomyces violaceusniger group</taxon>
    </lineage>
</organism>
<reference evidence="3 4" key="1">
    <citation type="journal article" date="2020" name="Int. J. Syst. Evol. Microbiol.">
        <title>Reclassification of Streptomyces castelarensis and Streptomyces sporoclivatus as later heterotypic synonyms of Streptomyces antimycoticus.</title>
        <authorList>
            <person name="Komaki H."/>
            <person name="Tamura T."/>
        </authorList>
    </citation>
    <scope>NUCLEOTIDE SEQUENCE [LARGE SCALE GENOMIC DNA]</scope>
    <source>
        <strain evidence="3 4">NBRC 13459</strain>
    </source>
</reference>
<sequence length="131" mass="13311">MSAYRRKNAEAVQGSDTASGPAGRRRWVGFAGTLVAAVAVMGIAGTGTASAATETSAEASHAPTPESSLTSPVGESVGALWQHVEMYHLSDPSWEVTSMLTDPSGNLKVHGKMLDDTLSPVVGAATEALGG</sequence>
<accession>A0A4D4L5R7</accession>
<dbReference type="AlphaFoldDB" id="A0A4D4L5R7"/>
<feature type="region of interest" description="Disordered" evidence="1">
    <location>
        <begin position="47"/>
        <end position="74"/>
    </location>
</feature>
<name>A0A4D4L5R7_STRVO</name>
<evidence type="ECO:0000256" key="2">
    <source>
        <dbReference type="SAM" id="Phobius"/>
    </source>
</evidence>
<keyword evidence="2" id="KW-1133">Transmembrane helix</keyword>
<gene>
    <name evidence="3" type="ORF">SVIO_049830</name>
</gene>
<evidence type="ECO:0000256" key="1">
    <source>
        <dbReference type="SAM" id="MobiDB-lite"/>
    </source>
</evidence>
<evidence type="ECO:0000313" key="4">
    <source>
        <dbReference type="Proteomes" id="UP000301309"/>
    </source>
</evidence>
<dbReference type="RefSeq" id="WP_344591385.1">
    <property type="nucleotide sequence ID" value="NZ_BAAASO010000003.1"/>
</dbReference>
<dbReference type="EMBL" id="BJHW01000001">
    <property type="protein sequence ID" value="GDY54360.1"/>
    <property type="molecule type" value="Genomic_DNA"/>
</dbReference>
<protein>
    <submittedName>
        <fullName evidence="3">Uncharacterized protein</fullName>
    </submittedName>
</protein>
<evidence type="ECO:0000313" key="3">
    <source>
        <dbReference type="EMBL" id="GDY54360.1"/>
    </source>
</evidence>
<keyword evidence="2" id="KW-0812">Transmembrane</keyword>